<sequence>MNSNNKKMLLALLIFASFPTIVNADVDGDSSNDTNYSEVKPSNNSSYDNNSNSEPTTDAVSMNEIIKESTYSANNNDVVYYNDKNLDDVITEAGLSYDKERVKARKDALTQGKDLPEFPNDYDKQIKEKYNRENEQAKKKAQEEYERQKREEEKRKQESKMDVTKPLVNSNYYPKVPIYEKVVDMSVHQTPNAIDYDKLASSIDGAILRSSIRNKDLVNRKDTAVERHYYELNKRGVPLGFYHYSRAITEEEAIAEANFVLDIVKNKKVSLPIYIDIEDHDRQLKSTKNQISKVADAFCKAIRRNGYVAGIYSYPWFAEEYLTKEVRDNNEFWIAEWKKDQKYPNYKKSHYDSWQYSSTGGVDGYKYDIDKNVLYRDYPLIMTGKSHRGYDKVAAEIISGKWGNGLERKKRLEYAGYNYNLIQEYVNKLLKSNTI</sequence>
<dbReference type="PROSITE" id="PS51904">
    <property type="entry name" value="GLYCOSYL_HYDROL_F25_2"/>
    <property type="match status" value="1"/>
</dbReference>
<dbReference type="PANTHER" id="PTHR34135:SF2">
    <property type="entry name" value="LYSOZYME"/>
    <property type="match status" value="1"/>
</dbReference>
<dbReference type="Pfam" id="PF08230">
    <property type="entry name" value="CW_7"/>
    <property type="match status" value="1"/>
</dbReference>
<dbReference type="InterPro" id="IPR013168">
    <property type="entry name" value="Cpl_7_lyso_C"/>
</dbReference>
<dbReference type="eggNOG" id="COG3757">
    <property type="taxonomic scope" value="Bacteria"/>
</dbReference>
<dbReference type="GO" id="GO:0016052">
    <property type="term" value="P:carbohydrate catabolic process"/>
    <property type="evidence" value="ECO:0007669"/>
    <property type="project" value="TreeGrafter"/>
</dbReference>
<proteinExistence type="inferred from homology"/>
<keyword evidence="3" id="KW-0732">Signal</keyword>
<evidence type="ECO:0000259" key="4">
    <source>
        <dbReference type="SMART" id="SM01095"/>
    </source>
</evidence>
<feature type="compositionally biased region" description="Polar residues" evidence="2">
    <location>
        <begin position="29"/>
        <end position="41"/>
    </location>
</feature>
<dbReference type="SMART" id="SM01095">
    <property type="entry name" value="Cpl-7"/>
    <property type="match status" value="1"/>
</dbReference>
<evidence type="ECO:0000256" key="3">
    <source>
        <dbReference type="SAM" id="SignalP"/>
    </source>
</evidence>
<dbReference type="InterPro" id="IPR017853">
    <property type="entry name" value="GH"/>
</dbReference>
<feature type="region of interest" description="Disordered" evidence="2">
    <location>
        <begin position="130"/>
        <end position="163"/>
    </location>
</feature>
<reference evidence="5 6" key="1">
    <citation type="submission" date="2011-01" db="EMBL/GenBank/DDBJ databases">
        <authorList>
            <person name="Durkin A.S."/>
            <person name="Madupu R."/>
            <person name="Torralba M."/>
            <person name="Gillis M."/>
            <person name="Methe B."/>
            <person name="Sutton G."/>
            <person name="Nelson K.E."/>
        </authorList>
    </citation>
    <scope>NUCLEOTIDE SEQUENCE [LARGE SCALE GENOMIC DNA]</scope>
    <source>
        <strain evidence="5 6">ACS-065-V-Col13</strain>
    </source>
</reference>
<evidence type="ECO:0000313" key="5">
    <source>
        <dbReference type="EMBL" id="EGC82509.1"/>
    </source>
</evidence>
<feature type="compositionally biased region" description="Low complexity" evidence="2">
    <location>
        <begin position="42"/>
        <end position="53"/>
    </location>
</feature>
<feature type="domain" description="Cpl-7 lysozyme C-terminal" evidence="4">
    <location>
        <begin position="390"/>
        <end position="431"/>
    </location>
</feature>
<keyword evidence="6" id="KW-1185">Reference proteome</keyword>
<dbReference type="PATRIC" id="fig|879305.3.peg.665"/>
<keyword evidence="5" id="KW-0378">Hydrolase</keyword>
<feature type="chain" id="PRO_5003253168" evidence="3">
    <location>
        <begin position="25"/>
        <end position="435"/>
    </location>
</feature>
<comment type="caution">
    <text evidence="5">The sequence shown here is derived from an EMBL/GenBank/DDBJ whole genome shotgun (WGS) entry which is preliminary data.</text>
</comment>
<feature type="region of interest" description="Disordered" evidence="2">
    <location>
        <begin position="28"/>
        <end position="57"/>
    </location>
</feature>
<accession>F0GV33</accession>
<dbReference type="Pfam" id="PF01183">
    <property type="entry name" value="Glyco_hydro_25"/>
    <property type="match status" value="1"/>
</dbReference>
<name>F0GV33_9FIRM</name>
<dbReference type="PANTHER" id="PTHR34135">
    <property type="entry name" value="LYSOZYME"/>
    <property type="match status" value="1"/>
</dbReference>
<dbReference type="RefSeq" id="WP_004834392.1">
    <property type="nucleotide sequence ID" value="NZ_AEXM01000012.1"/>
</dbReference>
<comment type="similarity">
    <text evidence="1">Belongs to the glycosyl hydrolase 25 family.</text>
</comment>
<dbReference type="SUPFAM" id="SSF51445">
    <property type="entry name" value="(Trans)glycosidases"/>
    <property type="match status" value="1"/>
</dbReference>
<dbReference type="STRING" id="879305.HMPREF9290_1609"/>
<dbReference type="Gene3D" id="3.20.20.80">
    <property type="entry name" value="Glycosidases"/>
    <property type="match status" value="1"/>
</dbReference>
<evidence type="ECO:0000313" key="6">
    <source>
        <dbReference type="Proteomes" id="UP000005286"/>
    </source>
</evidence>
<evidence type="ECO:0000256" key="2">
    <source>
        <dbReference type="SAM" id="MobiDB-lite"/>
    </source>
</evidence>
<protein>
    <submittedName>
        <fullName evidence="5">Glycosyl hydrolase family 25</fullName>
    </submittedName>
</protein>
<dbReference type="EMBL" id="AEXM01000012">
    <property type="protein sequence ID" value="EGC82509.1"/>
    <property type="molecule type" value="Genomic_DNA"/>
</dbReference>
<gene>
    <name evidence="5" type="ORF">HMPREF9290_1609</name>
</gene>
<dbReference type="Proteomes" id="UP000005286">
    <property type="component" value="Unassembled WGS sequence"/>
</dbReference>
<dbReference type="AlphaFoldDB" id="F0GV33"/>
<dbReference type="GO" id="GO:0003796">
    <property type="term" value="F:lysozyme activity"/>
    <property type="evidence" value="ECO:0007669"/>
    <property type="project" value="InterPro"/>
</dbReference>
<organism evidence="5 6">
    <name type="scientific">Anaerococcus prevotii ACS-065-V-Col13</name>
    <dbReference type="NCBI Taxonomy" id="879305"/>
    <lineage>
        <taxon>Bacteria</taxon>
        <taxon>Bacillati</taxon>
        <taxon>Bacillota</taxon>
        <taxon>Tissierellia</taxon>
        <taxon>Tissierellales</taxon>
        <taxon>Peptoniphilaceae</taxon>
        <taxon>Anaerococcus</taxon>
    </lineage>
</organism>
<evidence type="ECO:0000256" key="1">
    <source>
        <dbReference type="ARBA" id="ARBA00010646"/>
    </source>
</evidence>
<feature type="signal peptide" evidence="3">
    <location>
        <begin position="1"/>
        <end position="24"/>
    </location>
</feature>
<dbReference type="InterPro" id="IPR002053">
    <property type="entry name" value="Glyco_hydro_25"/>
</dbReference>
<dbReference type="GO" id="GO:0009253">
    <property type="term" value="P:peptidoglycan catabolic process"/>
    <property type="evidence" value="ECO:0007669"/>
    <property type="project" value="InterPro"/>
</dbReference>
<dbReference type="GO" id="GO:0016998">
    <property type="term" value="P:cell wall macromolecule catabolic process"/>
    <property type="evidence" value="ECO:0007669"/>
    <property type="project" value="InterPro"/>
</dbReference>